<dbReference type="EMBL" id="GGFK01013305">
    <property type="protein sequence ID" value="MBW46626.1"/>
    <property type="molecule type" value="Transcribed_RNA"/>
</dbReference>
<protein>
    <submittedName>
        <fullName evidence="2">Putative secreted protein</fullName>
    </submittedName>
</protein>
<dbReference type="AlphaFoldDB" id="A0A2M4B0R0"/>
<accession>A0A2M4B0R0</accession>
<feature type="chain" id="PRO_5014928127" evidence="1">
    <location>
        <begin position="20"/>
        <end position="66"/>
    </location>
</feature>
<reference evidence="2" key="1">
    <citation type="submission" date="2018-01" db="EMBL/GenBank/DDBJ databases">
        <title>An insight into the sialome of Amazonian anophelines.</title>
        <authorList>
            <person name="Ribeiro J.M."/>
            <person name="Scarpassa V."/>
            <person name="Calvo E."/>
        </authorList>
    </citation>
    <scope>NUCLEOTIDE SEQUENCE</scope>
    <source>
        <tissue evidence="2">Salivary glands</tissue>
    </source>
</reference>
<evidence type="ECO:0000313" key="2">
    <source>
        <dbReference type="EMBL" id="MBW46626.1"/>
    </source>
</evidence>
<feature type="signal peptide" evidence="1">
    <location>
        <begin position="1"/>
        <end position="19"/>
    </location>
</feature>
<sequence length="66" mass="7615">MRLLTLFQSLCNIIRFVRCCTFVYCALKGMRHEGRGITCHGYVTNEEFHSLLSFRPSGNLRCVPMS</sequence>
<proteinExistence type="predicted"/>
<keyword evidence="1" id="KW-0732">Signal</keyword>
<name>A0A2M4B0R0_9DIPT</name>
<evidence type="ECO:0000256" key="1">
    <source>
        <dbReference type="SAM" id="SignalP"/>
    </source>
</evidence>
<organism evidence="2">
    <name type="scientific">Anopheles triannulatus</name>
    <dbReference type="NCBI Taxonomy" id="58253"/>
    <lineage>
        <taxon>Eukaryota</taxon>
        <taxon>Metazoa</taxon>
        <taxon>Ecdysozoa</taxon>
        <taxon>Arthropoda</taxon>
        <taxon>Hexapoda</taxon>
        <taxon>Insecta</taxon>
        <taxon>Pterygota</taxon>
        <taxon>Neoptera</taxon>
        <taxon>Endopterygota</taxon>
        <taxon>Diptera</taxon>
        <taxon>Nematocera</taxon>
        <taxon>Culicoidea</taxon>
        <taxon>Culicidae</taxon>
        <taxon>Anophelinae</taxon>
        <taxon>Anopheles</taxon>
    </lineage>
</organism>